<dbReference type="NCBIfam" id="TIGR00573">
    <property type="entry name" value="dnaq"/>
    <property type="match status" value="1"/>
</dbReference>
<dbReference type="Pfam" id="PF00533">
    <property type="entry name" value="BRCT"/>
    <property type="match status" value="1"/>
</dbReference>
<keyword evidence="9" id="KW-0614">Plasmid</keyword>
<dbReference type="FunFam" id="3.30.420.10:FF:000045">
    <property type="entry name" value="3'-5' exonuclease DinG"/>
    <property type="match status" value="1"/>
</dbReference>
<evidence type="ECO:0000256" key="5">
    <source>
        <dbReference type="ARBA" id="ARBA00025483"/>
    </source>
</evidence>
<reference evidence="9 10" key="1">
    <citation type="journal article" date="2011" name="PLoS Genet.">
        <title>Azospirillum genomes reveal transition of bacteria from aquatic to terrestrial environments.</title>
        <authorList>
            <person name="Wisniewski-Dye F."/>
            <person name="Borziak K."/>
            <person name="Khalsa-Moyers G."/>
            <person name="Alexandre G."/>
            <person name="Sukharnikov L.O."/>
            <person name="Wuichet K."/>
            <person name="Hurst G.B."/>
            <person name="McDonald W.H."/>
            <person name="Robertson J.S."/>
            <person name="Barbe V."/>
            <person name="Calteau A."/>
            <person name="Rouy Z."/>
            <person name="Mangenot S."/>
            <person name="Prigent-Combaret C."/>
            <person name="Normand P."/>
            <person name="Boyer M."/>
            <person name="Siguier P."/>
            <person name="Dessaux Y."/>
            <person name="Elmerich C."/>
            <person name="Condemine G."/>
            <person name="Krishnen G."/>
            <person name="Kennedy I."/>
            <person name="Paterson A.H."/>
            <person name="Gonzalez V."/>
            <person name="Mavingui P."/>
            <person name="Zhulin I.B."/>
        </authorList>
    </citation>
    <scope>NUCLEOTIDE SEQUENCE [LARGE SCALE GENOMIC DNA]</scope>
    <source>
        <strain evidence="9 10">Sp245</strain>
    </source>
</reference>
<evidence type="ECO:0000259" key="8">
    <source>
        <dbReference type="PROSITE" id="PS50172"/>
    </source>
</evidence>
<dbReference type="InterPro" id="IPR012337">
    <property type="entry name" value="RNaseH-like_sf"/>
</dbReference>
<keyword evidence="9" id="KW-0239">DNA-directed DNA polymerase</keyword>
<dbReference type="Pfam" id="PF00929">
    <property type="entry name" value="RNase_T"/>
    <property type="match status" value="1"/>
</dbReference>
<dbReference type="GO" id="GO:0006260">
    <property type="term" value="P:DNA replication"/>
    <property type="evidence" value="ECO:0007669"/>
    <property type="project" value="InterPro"/>
</dbReference>
<evidence type="ECO:0000256" key="7">
    <source>
        <dbReference type="ARBA" id="ARBA00049244"/>
    </source>
</evidence>
<organism evidence="9 10">
    <name type="scientific">Azospirillum baldaniorum</name>
    <dbReference type="NCBI Taxonomy" id="1064539"/>
    <lineage>
        <taxon>Bacteria</taxon>
        <taxon>Pseudomonadati</taxon>
        <taxon>Pseudomonadota</taxon>
        <taxon>Alphaproteobacteria</taxon>
        <taxon>Rhodospirillales</taxon>
        <taxon>Azospirillaceae</taxon>
        <taxon>Azospirillum</taxon>
    </lineage>
</organism>
<dbReference type="SMART" id="SM00292">
    <property type="entry name" value="BRCT"/>
    <property type="match status" value="1"/>
</dbReference>
<dbReference type="InterPro" id="IPR036397">
    <property type="entry name" value="RNaseH_sf"/>
</dbReference>
<keyword evidence="9" id="KW-0808">Transferase</keyword>
<dbReference type="Proteomes" id="UP000007319">
    <property type="component" value="Plasmid AZOBR_p1"/>
</dbReference>
<gene>
    <name evidence="9" type="ORF">AZOBR_p170133</name>
</gene>
<protein>
    <recommendedName>
        <fullName evidence="1">DNA-directed DNA polymerase</fullName>
        <ecNumber evidence="1">2.7.7.7</ecNumber>
    </recommendedName>
</protein>
<feature type="domain" description="BRCT" evidence="8">
    <location>
        <begin position="245"/>
        <end position="329"/>
    </location>
</feature>
<dbReference type="PROSITE" id="PS50172">
    <property type="entry name" value="BRCT"/>
    <property type="match status" value="1"/>
</dbReference>
<dbReference type="Gene3D" id="3.40.50.10190">
    <property type="entry name" value="BRCT domain"/>
    <property type="match status" value="1"/>
</dbReference>
<keyword evidence="3" id="KW-0378">Hydrolase</keyword>
<dbReference type="AlphaFoldDB" id="A0A9P1JV58"/>
<dbReference type="GO" id="GO:0003677">
    <property type="term" value="F:DNA binding"/>
    <property type="evidence" value="ECO:0007669"/>
    <property type="project" value="InterPro"/>
</dbReference>
<dbReference type="KEGG" id="abs:AZOBR_p170133"/>
<dbReference type="EC" id="2.7.7.7" evidence="1"/>
<sequence>MARPGSAHIRAKGAGLQMPAWLKRIKPDRRSSVASKNLSKRYVVIDCETTGLSPRSGDRVISFAAIEIVDDAPTGRALNLIFNPGRKSNPHALRVHGLADHVLRHQPEFVTAADEIRGFLGDAVIVGHNVSFDVGFLCHEFVQLGLLWTPAEQICTMQLFAAIGTGSTNLDSAAAHFGIDVSARGRFHNAFADAEITSRLFQTIHFRCSVPTAVPHLEPTNYVPPPPLIQSIDDLPGNDVGCSAGLAFAITGELACMSREQAIEAIEASGGTFHKTVRRDTDFLVVGDAPGATKLDTAAARRAKYGKPTNIDEARLLYLLNATQSAQTR</sequence>
<keyword evidence="4" id="KW-0269">Exonuclease</keyword>
<evidence type="ECO:0000256" key="6">
    <source>
        <dbReference type="ARBA" id="ARBA00026073"/>
    </source>
</evidence>
<comment type="catalytic activity">
    <reaction evidence="7">
        <text>DNA(n) + a 2'-deoxyribonucleoside 5'-triphosphate = DNA(n+1) + diphosphate</text>
        <dbReference type="Rhea" id="RHEA:22508"/>
        <dbReference type="Rhea" id="RHEA-COMP:17339"/>
        <dbReference type="Rhea" id="RHEA-COMP:17340"/>
        <dbReference type="ChEBI" id="CHEBI:33019"/>
        <dbReference type="ChEBI" id="CHEBI:61560"/>
        <dbReference type="ChEBI" id="CHEBI:173112"/>
        <dbReference type="EC" id="2.7.7.7"/>
    </reaction>
</comment>
<keyword evidence="9" id="KW-0548">Nucleotidyltransferase</keyword>
<keyword evidence="10" id="KW-1185">Reference proteome</keyword>
<accession>A0A9P1JV58</accession>
<evidence type="ECO:0000256" key="1">
    <source>
        <dbReference type="ARBA" id="ARBA00012417"/>
    </source>
</evidence>
<dbReference type="Gene3D" id="3.30.420.10">
    <property type="entry name" value="Ribonuclease H-like superfamily/Ribonuclease H"/>
    <property type="match status" value="1"/>
</dbReference>
<dbReference type="InterPro" id="IPR001357">
    <property type="entry name" value="BRCT_dom"/>
</dbReference>
<evidence type="ECO:0000313" key="10">
    <source>
        <dbReference type="Proteomes" id="UP000007319"/>
    </source>
</evidence>
<evidence type="ECO:0000256" key="4">
    <source>
        <dbReference type="ARBA" id="ARBA00022839"/>
    </source>
</evidence>
<dbReference type="SMART" id="SM00479">
    <property type="entry name" value="EXOIII"/>
    <property type="match status" value="1"/>
</dbReference>
<comment type="function">
    <text evidence="5">DNA polymerase III is a complex, multichain enzyme responsible for most of the replicative synthesis in bacteria. The epsilon subunit contain the editing function and is a proofreading 3'-5' exonuclease.</text>
</comment>
<dbReference type="InterPro" id="IPR036420">
    <property type="entry name" value="BRCT_dom_sf"/>
</dbReference>
<name>A0A9P1JV58_9PROT</name>
<dbReference type="GO" id="GO:0008408">
    <property type="term" value="F:3'-5' exonuclease activity"/>
    <property type="evidence" value="ECO:0007669"/>
    <property type="project" value="TreeGrafter"/>
</dbReference>
<dbReference type="SUPFAM" id="SSF53098">
    <property type="entry name" value="Ribonuclease H-like"/>
    <property type="match status" value="1"/>
</dbReference>
<dbReference type="SUPFAM" id="SSF52113">
    <property type="entry name" value="BRCT domain"/>
    <property type="match status" value="1"/>
</dbReference>
<dbReference type="PANTHER" id="PTHR30231">
    <property type="entry name" value="DNA POLYMERASE III SUBUNIT EPSILON"/>
    <property type="match status" value="1"/>
</dbReference>
<dbReference type="InterPro" id="IPR013520">
    <property type="entry name" value="Ribonucl_H"/>
</dbReference>
<dbReference type="GO" id="GO:0003887">
    <property type="term" value="F:DNA-directed DNA polymerase activity"/>
    <property type="evidence" value="ECO:0007669"/>
    <property type="project" value="UniProtKB-KW"/>
</dbReference>
<dbReference type="PANTHER" id="PTHR30231:SF4">
    <property type="entry name" value="PROTEIN NEN2"/>
    <property type="match status" value="1"/>
</dbReference>
<geneLocation type="plasmid" evidence="9 10">
    <name>AZOBR_p1</name>
</geneLocation>
<proteinExistence type="predicted"/>
<dbReference type="EMBL" id="HE577328">
    <property type="protein sequence ID" value="CCD00377.1"/>
    <property type="molecule type" value="Genomic_DNA"/>
</dbReference>
<evidence type="ECO:0000313" key="9">
    <source>
        <dbReference type="EMBL" id="CCD00377.1"/>
    </source>
</evidence>
<dbReference type="InterPro" id="IPR006054">
    <property type="entry name" value="DnaQ"/>
</dbReference>
<keyword evidence="2" id="KW-0540">Nuclease</keyword>
<comment type="subunit">
    <text evidence="6">DNA polymerase III contains a core (composed of alpha, epsilon and theta chains) that associates with a tau subunit. This core dimerizes to form the POLIII' complex. PolIII' associates with the gamma complex (composed of gamma, delta, delta', psi and chi chains) and with the beta chain to form the complete DNA polymerase III complex.</text>
</comment>
<evidence type="ECO:0000256" key="2">
    <source>
        <dbReference type="ARBA" id="ARBA00022722"/>
    </source>
</evidence>
<dbReference type="CDD" id="cd06127">
    <property type="entry name" value="DEDDh"/>
    <property type="match status" value="1"/>
</dbReference>
<evidence type="ECO:0000256" key="3">
    <source>
        <dbReference type="ARBA" id="ARBA00022801"/>
    </source>
</evidence>